<dbReference type="SUPFAM" id="SSF48056">
    <property type="entry name" value="Di-copper centre-containing domain"/>
    <property type="match status" value="1"/>
</dbReference>
<name>A0ABD3H224_9MARC</name>
<dbReference type="AlphaFoldDB" id="A0ABD3H224"/>
<dbReference type="PANTHER" id="PTHR11474">
    <property type="entry name" value="TYROSINASE FAMILY MEMBER"/>
    <property type="match status" value="1"/>
</dbReference>
<keyword evidence="6" id="KW-0732">Signal</keyword>
<dbReference type="Pfam" id="PF12142">
    <property type="entry name" value="PPO1_DWL"/>
    <property type="match status" value="1"/>
</dbReference>
<protein>
    <recommendedName>
        <fullName evidence="11">Tyrosinase copper-binding domain-containing protein</fullName>
    </recommendedName>
</protein>
<dbReference type="GO" id="GO:0016491">
    <property type="term" value="F:oxidoreductase activity"/>
    <property type="evidence" value="ECO:0007669"/>
    <property type="project" value="UniProtKB-KW"/>
</dbReference>
<evidence type="ECO:0000256" key="1">
    <source>
        <dbReference type="ARBA" id="ARBA00001973"/>
    </source>
</evidence>
<keyword evidence="3" id="KW-0479">Metal-binding</keyword>
<dbReference type="InterPro" id="IPR008922">
    <property type="entry name" value="Di-copper_centre_dom_sf"/>
</dbReference>
<evidence type="ECO:0000259" key="8">
    <source>
        <dbReference type="Pfam" id="PF12142"/>
    </source>
</evidence>
<dbReference type="InterPro" id="IPR050316">
    <property type="entry name" value="Tyrosinase/Hemocyanin"/>
</dbReference>
<evidence type="ECO:0000313" key="10">
    <source>
        <dbReference type="Proteomes" id="UP001633002"/>
    </source>
</evidence>
<comment type="similarity">
    <text evidence="2">Belongs to the tyrosinase family.</text>
</comment>
<keyword evidence="4" id="KW-0560">Oxidoreductase</keyword>
<evidence type="ECO:0000256" key="4">
    <source>
        <dbReference type="ARBA" id="ARBA00023002"/>
    </source>
</evidence>
<evidence type="ECO:0000256" key="3">
    <source>
        <dbReference type="ARBA" id="ARBA00022723"/>
    </source>
</evidence>
<keyword evidence="10" id="KW-1185">Reference proteome</keyword>
<dbReference type="InterPro" id="IPR022739">
    <property type="entry name" value="Polyphenol_oxidase_cen"/>
</dbReference>
<comment type="cofactor">
    <cofactor evidence="1">
        <name>Cu(2+)</name>
        <dbReference type="ChEBI" id="CHEBI:29036"/>
    </cofactor>
</comment>
<reference evidence="9 10" key="1">
    <citation type="submission" date="2024-09" db="EMBL/GenBank/DDBJ databases">
        <title>Chromosome-scale assembly of Riccia sorocarpa.</title>
        <authorList>
            <person name="Paukszto L."/>
        </authorList>
    </citation>
    <scope>NUCLEOTIDE SEQUENCE [LARGE SCALE GENOMIC DNA]</scope>
    <source>
        <strain evidence="9">LP-2024</strain>
        <tissue evidence="9">Aerial parts of the thallus</tissue>
    </source>
</reference>
<dbReference type="Proteomes" id="UP001633002">
    <property type="component" value="Unassembled WGS sequence"/>
</dbReference>
<dbReference type="PANTHER" id="PTHR11474:SF76">
    <property type="entry name" value="SHKT DOMAIN-CONTAINING PROTEIN"/>
    <property type="match status" value="1"/>
</dbReference>
<feature type="signal peptide" evidence="6">
    <location>
        <begin position="1"/>
        <end position="23"/>
    </location>
</feature>
<evidence type="ECO:0000313" key="9">
    <source>
        <dbReference type="EMBL" id="KAL3684086.1"/>
    </source>
</evidence>
<organism evidence="9 10">
    <name type="scientific">Riccia sorocarpa</name>
    <dbReference type="NCBI Taxonomy" id="122646"/>
    <lineage>
        <taxon>Eukaryota</taxon>
        <taxon>Viridiplantae</taxon>
        <taxon>Streptophyta</taxon>
        <taxon>Embryophyta</taxon>
        <taxon>Marchantiophyta</taxon>
        <taxon>Marchantiopsida</taxon>
        <taxon>Marchantiidae</taxon>
        <taxon>Marchantiales</taxon>
        <taxon>Ricciaceae</taxon>
        <taxon>Riccia</taxon>
    </lineage>
</organism>
<dbReference type="GO" id="GO:0046872">
    <property type="term" value="F:metal ion binding"/>
    <property type="evidence" value="ECO:0007669"/>
    <property type="project" value="UniProtKB-KW"/>
</dbReference>
<evidence type="ECO:0000256" key="2">
    <source>
        <dbReference type="ARBA" id="ARBA00009928"/>
    </source>
</evidence>
<evidence type="ECO:0008006" key="11">
    <source>
        <dbReference type="Google" id="ProtNLM"/>
    </source>
</evidence>
<comment type="caution">
    <text evidence="9">The sequence shown here is derived from an EMBL/GenBank/DDBJ whole genome shotgun (WGS) entry which is preliminary data.</text>
</comment>
<proteinExistence type="inferred from homology"/>
<dbReference type="EMBL" id="JBJQOH010000006">
    <property type="protein sequence ID" value="KAL3684086.1"/>
    <property type="molecule type" value="Genomic_DNA"/>
</dbReference>
<gene>
    <name evidence="9" type="ORF">R1sor_002108</name>
</gene>
<evidence type="ECO:0000259" key="7">
    <source>
        <dbReference type="Pfam" id="PF00264"/>
    </source>
</evidence>
<dbReference type="Gene3D" id="1.10.1280.10">
    <property type="entry name" value="Di-copper center containing domain from catechol oxidase"/>
    <property type="match status" value="2"/>
</dbReference>
<dbReference type="PRINTS" id="PR00092">
    <property type="entry name" value="TYROSINASE"/>
</dbReference>
<dbReference type="InterPro" id="IPR002227">
    <property type="entry name" value="Tyrosinase_Cu-bd"/>
</dbReference>
<evidence type="ECO:0000256" key="6">
    <source>
        <dbReference type="SAM" id="SignalP"/>
    </source>
</evidence>
<feature type="domain" description="Polyphenol oxidase central" evidence="8">
    <location>
        <begin position="293"/>
        <end position="337"/>
    </location>
</feature>
<sequence>MAQYIGVLLRSLLLLSILDVSRSEPVEVTFDGCKPRFTYGIMYDCCPTSKKPIRDFKPVFNSSRPIRIRRALQCLDEEELAEYKRKLEKAYTILNALPDDDPRSLNNQAILHCANAVVHFWNWDNDGMVIEGRSKGCTKAGNTFPSIYADPSSPLYHQYRSWRSRVPSLPVDFSLTSNQSYFPTEFDPQLPDDVVLARNSEIMAFWFNGDSSIRTFYGRPYRAGDAMAIDSALAYSSGGSFELLVHGSVHFWTHGDMAQLGLGAYDPVFFAHHGNVERLWELWMRQGPNRVPQDPDFLDSEFLFHDENADTVRVRVGDVLDTRVLGFDYEELNDASWNLENFATTF</sequence>
<accession>A0ABD3H224</accession>
<keyword evidence="5" id="KW-0186">Copper</keyword>
<evidence type="ECO:0000256" key="5">
    <source>
        <dbReference type="ARBA" id="ARBA00023008"/>
    </source>
</evidence>
<feature type="chain" id="PRO_5044777883" description="Tyrosinase copper-binding domain-containing protein" evidence="6">
    <location>
        <begin position="24"/>
        <end position="346"/>
    </location>
</feature>
<dbReference type="Pfam" id="PF00264">
    <property type="entry name" value="Tyrosinase"/>
    <property type="match status" value="1"/>
</dbReference>
<feature type="domain" description="Tyrosinase copper-binding" evidence="7">
    <location>
        <begin position="113"/>
        <end position="285"/>
    </location>
</feature>